<organism evidence="1 2">
    <name type="scientific">Asparagus officinalis</name>
    <name type="common">Garden asparagus</name>
    <dbReference type="NCBI Taxonomy" id="4686"/>
    <lineage>
        <taxon>Eukaryota</taxon>
        <taxon>Viridiplantae</taxon>
        <taxon>Streptophyta</taxon>
        <taxon>Embryophyta</taxon>
        <taxon>Tracheophyta</taxon>
        <taxon>Spermatophyta</taxon>
        <taxon>Magnoliopsida</taxon>
        <taxon>Liliopsida</taxon>
        <taxon>Asparagales</taxon>
        <taxon>Asparagaceae</taxon>
        <taxon>Asparagoideae</taxon>
        <taxon>Asparagus</taxon>
    </lineage>
</organism>
<gene>
    <name evidence="1" type="ORF">A4U43_C05F29720</name>
</gene>
<keyword evidence="2" id="KW-1185">Reference proteome</keyword>
<protein>
    <submittedName>
        <fullName evidence="1">Uncharacterized protein</fullName>
    </submittedName>
</protein>
<evidence type="ECO:0000313" key="1">
    <source>
        <dbReference type="EMBL" id="ONK70049.1"/>
    </source>
</evidence>
<sequence>MNVDGAWREGQGNTRAAEVVVCEALGTRDALAFALDIGLSKMVLEMDNLVVINAINYPDRELSELGKFV</sequence>
<proteinExistence type="predicted"/>
<dbReference type="Gramene" id="ONK70049">
    <property type="protein sequence ID" value="ONK70049"/>
    <property type="gene ID" value="A4U43_C05F29720"/>
</dbReference>
<accession>A0A5P1EZR1</accession>
<name>A0A5P1EZR1_ASPOF</name>
<reference evidence="2" key="1">
    <citation type="journal article" date="2017" name="Nat. Commun.">
        <title>The asparagus genome sheds light on the origin and evolution of a young Y chromosome.</title>
        <authorList>
            <person name="Harkess A."/>
            <person name="Zhou J."/>
            <person name="Xu C."/>
            <person name="Bowers J.E."/>
            <person name="Van der Hulst R."/>
            <person name="Ayyampalayam S."/>
            <person name="Mercati F."/>
            <person name="Riccardi P."/>
            <person name="McKain M.R."/>
            <person name="Kakrana A."/>
            <person name="Tang H."/>
            <person name="Ray J."/>
            <person name="Groenendijk J."/>
            <person name="Arikit S."/>
            <person name="Mathioni S.M."/>
            <person name="Nakano M."/>
            <person name="Shan H."/>
            <person name="Telgmann-Rauber A."/>
            <person name="Kanno A."/>
            <person name="Yue Z."/>
            <person name="Chen H."/>
            <person name="Li W."/>
            <person name="Chen Y."/>
            <person name="Xu X."/>
            <person name="Zhang Y."/>
            <person name="Luo S."/>
            <person name="Chen H."/>
            <person name="Gao J."/>
            <person name="Mao Z."/>
            <person name="Pires J.C."/>
            <person name="Luo M."/>
            <person name="Kudrna D."/>
            <person name="Wing R.A."/>
            <person name="Meyers B.C."/>
            <person name="Yi K."/>
            <person name="Kong H."/>
            <person name="Lavrijsen P."/>
            <person name="Sunseri F."/>
            <person name="Falavigna A."/>
            <person name="Ye Y."/>
            <person name="Leebens-Mack J.H."/>
            <person name="Chen G."/>
        </authorList>
    </citation>
    <scope>NUCLEOTIDE SEQUENCE [LARGE SCALE GENOMIC DNA]</scope>
    <source>
        <strain evidence="2">cv. DH0086</strain>
    </source>
</reference>
<dbReference type="AlphaFoldDB" id="A0A5P1EZR1"/>
<dbReference type="EMBL" id="CM007385">
    <property type="protein sequence ID" value="ONK70049.1"/>
    <property type="molecule type" value="Genomic_DNA"/>
</dbReference>
<dbReference type="Proteomes" id="UP000243459">
    <property type="component" value="Chromosome 5"/>
</dbReference>
<evidence type="ECO:0000313" key="2">
    <source>
        <dbReference type="Proteomes" id="UP000243459"/>
    </source>
</evidence>